<sequence length="85" mass="9094">MGSARALAACRKPYRTRLVLLLLLLLSNVAVMWVFHSQEHAIMAVLAFAKSIGGRKTLFDPDFDPKTSNPSACSIGGDSSATGSR</sequence>
<reference evidence="3" key="3">
    <citation type="submission" date="2015-06" db="UniProtKB">
        <authorList>
            <consortium name="EnsemblProtists"/>
        </authorList>
    </citation>
    <scope>IDENTIFICATION</scope>
</reference>
<keyword evidence="4" id="KW-1185">Reference proteome</keyword>
<evidence type="ECO:0000313" key="3">
    <source>
        <dbReference type="EnsemblProtists" id="EKX37839"/>
    </source>
</evidence>
<organism evidence="2">
    <name type="scientific">Guillardia theta (strain CCMP2712)</name>
    <name type="common">Cryptophyte</name>
    <dbReference type="NCBI Taxonomy" id="905079"/>
    <lineage>
        <taxon>Eukaryota</taxon>
        <taxon>Cryptophyceae</taxon>
        <taxon>Pyrenomonadales</taxon>
        <taxon>Geminigeraceae</taxon>
        <taxon>Guillardia</taxon>
    </lineage>
</organism>
<accession>L1IPP1</accession>
<evidence type="ECO:0000313" key="2">
    <source>
        <dbReference type="EMBL" id="EKX37839.1"/>
    </source>
</evidence>
<dbReference type="EMBL" id="JH993054">
    <property type="protein sequence ID" value="EKX37839.1"/>
    <property type="molecule type" value="Genomic_DNA"/>
</dbReference>
<proteinExistence type="predicted"/>
<dbReference type="Proteomes" id="UP000011087">
    <property type="component" value="Unassembled WGS sequence"/>
</dbReference>
<gene>
    <name evidence="2" type="ORF">GUITHDRAFT_115979</name>
</gene>
<dbReference type="HOGENOM" id="CLU_2517366_0_0_1"/>
<dbReference type="RefSeq" id="XP_005824819.1">
    <property type="nucleotide sequence ID" value="XM_005824762.1"/>
</dbReference>
<protein>
    <submittedName>
        <fullName evidence="2 3">Uncharacterized protein</fullName>
    </submittedName>
</protein>
<name>L1IPP1_GUITC</name>
<dbReference type="PaxDb" id="55529-EKX37839"/>
<dbReference type="GeneID" id="17294584"/>
<evidence type="ECO:0000256" key="1">
    <source>
        <dbReference type="SAM" id="MobiDB-lite"/>
    </source>
</evidence>
<reference evidence="4" key="2">
    <citation type="submission" date="2012-11" db="EMBL/GenBank/DDBJ databases">
        <authorList>
            <person name="Kuo A."/>
            <person name="Curtis B.A."/>
            <person name="Tanifuji G."/>
            <person name="Burki F."/>
            <person name="Gruber A."/>
            <person name="Irimia M."/>
            <person name="Maruyama S."/>
            <person name="Arias M.C."/>
            <person name="Ball S.G."/>
            <person name="Gile G.H."/>
            <person name="Hirakawa Y."/>
            <person name="Hopkins J.F."/>
            <person name="Rensing S.A."/>
            <person name="Schmutz J."/>
            <person name="Symeonidi A."/>
            <person name="Elias M."/>
            <person name="Eveleigh R.J."/>
            <person name="Herman E.K."/>
            <person name="Klute M.J."/>
            <person name="Nakayama T."/>
            <person name="Obornik M."/>
            <person name="Reyes-Prieto A."/>
            <person name="Armbrust E.V."/>
            <person name="Aves S.J."/>
            <person name="Beiko R.G."/>
            <person name="Coutinho P."/>
            <person name="Dacks J.B."/>
            <person name="Durnford D.G."/>
            <person name="Fast N.M."/>
            <person name="Green B.R."/>
            <person name="Grisdale C."/>
            <person name="Hempe F."/>
            <person name="Henrissat B."/>
            <person name="Hoppner M.P."/>
            <person name="Ishida K.-I."/>
            <person name="Kim E."/>
            <person name="Koreny L."/>
            <person name="Kroth P.G."/>
            <person name="Liu Y."/>
            <person name="Malik S.-B."/>
            <person name="Maier U.G."/>
            <person name="McRose D."/>
            <person name="Mock T."/>
            <person name="Neilson J.A."/>
            <person name="Onodera N.T."/>
            <person name="Poole A.M."/>
            <person name="Pritham E.J."/>
            <person name="Richards T.A."/>
            <person name="Rocap G."/>
            <person name="Roy S.W."/>
            <person name="Sarai C."/>
            <person name="Schaack S."/>
            <person name="Shirato S."/>
            <person name="Slamovits C.H."/>
            <person name="Spencer D.F."/>
            <person name="Suzuki S."/>
            <person name="Worden A.Z."/>
            <person name="Zauner S."/>
            <person name="Barry K."/>
            <person name="Bell C."/>
            <person name="Bharti A.K."/>
            <person name="Crow J.A."/>
            <person name="Grimwood J."/>
            <person name="Kramer R."/>
            <person name="Lindquist E."/>
            <person name="Lucas S."/>
            <person name="Salamov A."/>
            <person name="McFadden G.I."/>
            <person name="Lane C.E."/>
            <person name="Keeling P.J."/>
            <person name="Gray M.W."/>
            <person name="Grigoriev I.V."/>
            <person name="Archibald J.M."/>
        </authorList>
    </citation>
    <scope>NUCLEOTIDE SEQUENCE</scope>
    <source>
        <strain evidence="4">CCMP2712</strain>
    </source>
</reference>
<feature type="compositionally biased region" description="Polar residues" evidence="1">
    <location>
        <begin position="66"/>
        <end position="85"/>
    </location>
</feature>
<dbReference type="AlphaFoldDB" id="L1IPP1"/>
<evidence type="ECO:0000313" key="4">
    <source>
        <dbReference type="Proteomes" id="UP000011087"/>
    </source>
</evidence>
<reference evidence="2 4" key="1">
    <citation type="journal article" date="2012" name="Nature">
        <title>Algal genomes reveal evolutionary mosaicism and the fate of nucleomorphs.</title>
        <authorList>
            <consortium name="DOE Joint Genome Institute"/>
            <person name="Curtis B.A."/>
            <person name="Tanifuji G."/>
            <person name="Burki F."/>
            <person name="Gruber A."/>
            <person name="Irimia M."/>
            <person name="Maruyama S."/>
            <person name="Arias M.C."/>
            <person name="Ball S.G."/>
            <person name="Gile G.H."/>
            <person name="Hirakawa Y."/>
            <person name="Hopkins J.F."/>
            <person name="Kuo A."/>
            <person name="Rensing S.A."/>
            <person name="Schmutz J."/>
            <person name="Symeonidi A."/>
            <person name="Elias M."/>
            <person name="Eveleigh R.J."/>
            <person name="Herman E.K."/>
            <person name="Klute M.J."/>
            <person name="Nakayama T."/>
            <person name="Obornik M."/>
            <person name="Reyes-Prieto A."/>
            <person name="Armbrust E.V."/>
            <person name="Aves S.J."/>
            <person name="Beiko R.G."/>
            <person name="Coutinho P."/>
            <person name="Dacks J.B."/>
            <person name="Durnford D.G."/>
            <person name="Fast N.M."/>
            <person name="Green B.R."/>
            <person name="Grisdale C.J."/>
            <person name="Hempel F."/>
            <person name="Henrissat B."/>
            <person name="Hoppner M.P."/>
            <person name="Ishida K."/>
            <person name="Kim E."/>
            <person name="Koreny L."/>
            <person name="Kroth P.G."/>
            <person name="Liu Y."/>
            <person name="Malik S.B."/>
            <person name="Maier U.G."/>
            <person name="McRose D."/>
            <person name="Mock T."/>
            <person name="Neilson J.A."/>
            <person name="Onodera N.T."/>
            <person name="Poole A.M."/>
            <person name="Pritham E.J."/>
            <person name="Richards T.A."/>
            <person name="Rocap G."/>
            <person name="Roy S.W."/>
            <person name="Sarai C."/>
            <person name="Schaack S."/>
            <person name="Shirato S."/>
            <person name="Slamovits C.H."/>
            <person name="Spencer D.F."/>
            <person name="Suzuki S."/>
            <person name="Worden A.Z."/>
            <person name="Zauner S."/>
            <person name="Barry K."/>
            <person name="Bell C."/>
            <person name="Bharti A.K."/>
            <person name="Crow J.A."/>
            <person name="Grimwood J."/>
            <person name="Kramer R."/>
            <person name="Lindquist E."/>
            <person name="Lucas S."/>
            <person name="Salamov A."/>
            <person name="McFadden G.I."/>
            <person name="Lane C.E."/>
            <person name="Keeling P.J."/>
            <person name="Gray M.W."/>
            <person name="Grigoriev I.V."/>
            <person name="Archibald J.M."/>
        </authorList>
    </citation>
    <scope>NUCLEOTIDE SEQUENCE</scope>
    <source>
        <strain evidence="2 4">CCMP2712</strain>
    </source>
</reference>
<feature type="region of interest" description="Disordered" evidence="1">
    <location>
        <begin position="63"/>
        <end position="85"/>
    </location>
</feature>
<dbReference type="EnsemblProtists" id="EKX37839">
    <property type="protein sequence ID" value="EKX37839"/>
    <property type="gene ID" value="GUITHDRAFT_115979"/>
</dbReference>
<dbReference type="KEGG" id="gtt:GUITHDRAFT_115979"/>